<evidence type="ECO:0000256" key="5">
    <source>
        <dbReference type="PROSITE-ProRule" id="PRU00169"/>
    </source>
</evidence>
<dbReference type="PROSITE" id="PS50122">
    <property type="entry name" value="CHEB"/>
    <property type="match status" value="1"/>
</dbReference>
<dbReference type="EC" id="3.1.1.61" evidence="3"/>
<dbReference type="CDD" id="cd16432">
    <property type="entry name" value="CheB_Rec"/>
    <property type="match status" value="1"/>
</dbReference>
<proteinExistence type="predicted"/>
<dbReference type="Proteomes" id="UP000030185">
    <property type="component" value="Unassembled WGS sequence"/>
</dbReference>
<dbReference type="EMBL" id="BBLT01000015">
    <property type="protein sequence ID" value="GAL87644.1"/>
    <property type="molecule type" value="Genomic_DNA"/>
</dbReference>
<evidence type="ECO:0000259" key="6">
    <source>
        <dbReference type="PROSITE" id="PS50110"/>
    </source>
</evidence>
<dbReference type="PROSITE" id="PS50110">
    <property type="entry name" value="RESPONSE_REGULATORY"/>
    <property type="match status" value="1"/>
</dbReference>
<gene>
    <name evidence="8" type="ORF">MYP_4874</name>
</gene>
<dbReference type="STRING" id="153721.MYP_4874"/>
<feature type="domain" description="CheB-type methylesterase" evidence="7">
    <location>
        <begin position="100"/>
        <end position="232"/>
    </location>
</feature>
<dbReference type="GO" id="GO:0006935">
    <property type="term" value="P:chemotaxis"/>
    <property type="evidence" value="ECO:0007669"/>
    <property type="project" value="InterPro"/>
</dbReference>
<evidence type="ECO:0000256" key="2">
    <source>
        <dbReference type="ARBA" id="ARBA00022801"/>
    </source>
</evidence>
<evidence type="ECO:0000256" key="3">
    <source>
        <dbReference type="ARBA" id="ARBA00039140"/>
    </source>
</evidence>
<dbReference type="GO" id="GO:0005737">
    <property type="term" value="C:cytoplasm"/>
    <property type="evidence" value="ECO:0007669"/>
    <property type="project" value="InterPro"/>
</dbReference>
<evidence type="ECO:0000259" key="7">
    <source>
        <dbReference type="PROSITE" id="PS50122"/>
    </source>
</evidence>
<feature type="domain" description="Response regulatory" evidence="6">
    <location>
        <begin position="1"/>
        <end position="61"/>
    </location>
</feature>
<reference evidence="8 9" key="1">
    <citation type="submission" date="2014-09" db="EMBL/GenBank/DDBJ databases">
        <title>Sporocytophaga myxococcoides PG-01 genome sequencing.</title>
        <authorList>
            <person name="Liu L."/>
            <person name="Gao P.J."/>
            <person name="Chen G.J."/>
            <person name="Wang L.S."/>
        </authorList>
    </citation>
    <scope>NUCLEOTIDE SEQUENCE [LARGE SCALE GENOMIC DNA]</scope>
    <source>
        <strain evidence="8 9">PG-01</strain>
    </source>
</reference>
<name>A0A098LMB1_9BACT</name>
<comment type="caution">
    <text evidence="8">The sequence shown here is derived from an EMBL/GenBank/DDBJ whole genome shotgun (WGS) entry which is preliminary data.</text>
</comment>
<dbReference type="SUPFAM" id="SSF52172">
    <property type="entry name" value="CheY-like"/>
    <property type="match status" value="1"/>
</dbReference>
<dbReference type="PANTHER" id="PTHR42872">
    <property type="entry name" value="PROTEIN-GLUTAMATE METHYLESTERASE/PROTEIN-GLUTAMINE GLUTAMINASE"/>
    <property type="match status" value="1"/>
</dbReference>
<accession>A0A098LMB1</accession>
<evidence type="ECO:0000313" key="9">
    <source>
        <dbReference type="Proteomes" id="UP000030185"/>
    </source>
</evidence>
<dbReference type="GO" id="GO:0008984">
    <property type="term" value="F:protein-glutamate methylesterase activity"/>
    <property type="evidence" value="ECO:0007669"/>
    <property type="project" value="UniProtKB-EC"/>
</dbReference>
<comment type="caution">
    <text evidence="5">Lacks conserved residue(s) required for the propagation of feature annotation.</text>
</comment>
<dbReference type="AlphaFoldDB" id="A0A098LMB1"/>
<dbReference type="CDD" id="cd17541">
    <property type="entry name" value="REC_CheB-like"/>
    <property type="match status" value="1"/>
</dbReference>
<dbReference type="eggNOG" id="COG2201">
    <property type="taxonomic scope" value="Bacteria"/>
</dbReference>
<protein>
    <recommendedName>
        <fullName evidence="3">protein-glutamate methylesterase</fullName>
        <ecNumber evidence="3">3.1.1.61</ecNumber>
    </recommendedName>
</protein>
<evidence type="ECO:0000313" key="8">
    <source>
        <dbReference type="EMBL" id="GAL87644.1"/>
    </source>
</evidence>
<keyword evidence="9" id="KW-1185">Reference proteome</keyword>
<organism evidence="8 9">
    <name type="scientific">Sporocytophaga myxococcoides</name>
    <dbReference type="NCBI Taxonomy" id="153721"/>
    <lineage>
        <taxon>Bacteria</taxon>
        <taxon>Pseudomonadati</taxon>
        <taxon>Bacteroidota</taxon>
        <taxon>Cytophagia</taxon>
        <taxon>Cytophagales</taxon>
        <taxon>Cytophagaceae</taxon>
        <taxon>Sporocytophaga</taxon>
    </lineage>
</organism>
<comment type="catalytic activity">
    <reaction evidence="4">
        <text>[protein]-L-glutamate 5-O-methyl ester + H2O = L-glutamyl-[protein] + methanol + H(+)</text>
        <dbReference type="Rhea" id="RHEA:23236"/>
        <dbReference type="Rhea" id="RHEA-COMP:10208"/>
        <dbReference type="Rhea" id="RHEA-COMP:10311"/>
        <dbReference type="ChEBI" id="CHEBI:15377"/>
        <dbReference type="ChEBI" id="CHEBI:15378"/>
        <dbReference type="ChEBI" id="CHEBI:17790"/>
        <dbReference type="ChEBI" id="CHEBI:29973"/>
        <dbReference type="ChEBI" id="CHEBI:82795"/>
        <dbReference type="EC" id="3.1.1.61"/>
    </reaction>
</comment>
<keyword evidence="2" id="KW-0378">Hydrolase</keyword>
<evidence type="ECO:0000256" key="1">
    <source>
        <dbReference type="ARBA" id="ARBA00022490"/>
    </source>
</evidence>
<dbReference type="Gene3D" id="3.40.50.2300">
    <property type="match status" value="1"/>
</dbReference>
<dbReference type="GO" id="GO:0000156">
    <property type="term" value="F:phosphorelay response regulator activity"/>
    <property type="evidence" value="ECO:0007669"/>
    <property type="project" value="InterPro"/>
</dbReference>
<dbReference type="Pfam" id="PF01339">
    <property type="entry name" value="CheB_methylest"/>
    <property type="match status" value="1"/>
</dbReference>
<dbReference type="InterPro" id="IPR011006">
    <property type="entry name" value="CheY-like_superfamily"/>
</dbReference>
<sequence length="269" mass="29693">MDGLTFLKKIMSQHPIPVVIISSLTQAGTENAIKALESGAVEVLHKPQLNSRRFFEEYKTRICEVIKAAAKSKVLRKKIYHTEIAISNTIDKIQTSNSRLKTTEKVIAVGASTGGTEAIRTFLECFPADSSGIIIIQHMPELFTKSFATKLNSLCKIDVKEAENGDGVIRGRALIAPGNKHMILKRSGARYYVELKDGPLVNRHKPSVDTLFRSTAMNAGKNSIGIIMTGMGFGRIQRITGDERSRSFNIGLKMKKAALFLVCQRKQSN</sequence>
<dbReference type="PANTHER" id="PTHR42872:SF6">
    <property type="entry name" value="PROTEIN-GLUTAMATE METHYLESTERASE_PROTEIN-GLUTAMINE GLUTAMINASE"/>
    <property type="match status" value="1"/>
</dbReference>
<dbReference type="InterPro" id="IPR035909">
    <property type="entry name" value="CheB_C"/>
</dbReference>
<dbReference type="InterPro" id="IPR000673">
    <property type="entry name" value="Sig_transdc_resp-reg_Me-estase"/>
</dbReference>
<evidence type="ECO:0000256" key="4">
    <source>
        <dbReference type="ARBA" id="ARBA00048267"/>
    </source>
</evidence>
<dbReference type="SUPFAM" id="SSF52738">
    <property type="entry name" value="Methylesterase CheB, C-terminal domain"/>
    <property type="match status" value="1"/>
</dbReference>
<keyword evidence="1" id="KW-0963">Cytoplasm</keyword>
<dbReference type="InterPro" id="IPR001789">
    <property type="entry name" value="Sig_transdc_resp-reg_receiver"/>
</dbReference>
<dbReference type="Gene3D" id="3.40.50.180">
    <property type="entry name" value="Methylesterase CheB, C-terminal domain"/>
    <property type="match status" value="1"/>
</dbReference>